<reference evidence="4" key="1">
    <citation type="submission" date="2016-06" db="UniProtKB">
        <authorList>
            <consortium name="WormBaseParasite"/>
        </authorList>
    </citation>
    <scope>IDENTIFICATION</scope>
</reference>
<sequence length="29" mass="3518">MTLTYIKNFRCVLLYHILITNIILFNSIF</sequence>
<evidence type="ECO:0000256" key="1">
    <source>
        <dbReference type="SAM" id="Phobius"/>
    </source>
</evidence>
<dbReference type="Proteomes" id="UP000279833">
    <property type="component" value="Unassembled WGS sequence"/>
</dbReference>
<dbReference type="WBParaSite" id="SCUD_0000278901-mRNA-1">
    <property type="protein sequence ID" value="SCUD_0000278901-mRNA-1"/>
    <property type="gene ID" value="SCUD_0000278901"/>
</dbReference>
<evidence type="ECO:0000313" key="4">
    <source>
        <dbReference type="WBParaSite" id="SCUD_0000278901-mRNA-1"/>
    </source>
</evidence>
<organism evidence="4">
    <name type="scientific">Schistosoma curassoni</name>
    <dbReference type="NCBI Taxonomy" id="6186"/>
    <lineage>
        <taxon>Eukaryota</taxon>
        <taxon>Metazoa</taxon>
        <taxon>Spiralia</taxon>
        <taxon>Lophotrochozoa</taxon>
        <taxon>Platyhelminthes</taxon>
        <taxon>Trematoda</taxon>
        <taxon>Digenea</taxon>
        <taxon>Strigeidida</taxon>
        <taxon>Schistosomatoidea</taxon>
        <taxon>Schistosomatidae</taxon>
        <taxon>Schistosoma</taxon>
    </lineage>
</organism>
<feature type="transmembrane region" description="Helical" evidence="1">
    <location>
        <begin position="12"/>
        <end position="28"/>
    </location>
</feature>
<evidence type="ECO:0000313" key="3">
    <source>
        <dbReference type="Proteomes" id="UP000279833"/>
    </source>
</evidence>
<gene>
    <name evidence="2" type="ORF">SCUD_LOCUS2790</name>
</gene>
<keyword evidence="1" id="KW-1133">Transmembrane helix</keyword>
<keyword evidence="1" id="KW-0812">Transmembrane</keyword>
<protein>
    <submittedName>
        <fullName evidence="2 4">Uncharacterized protein</fullName>
    </submittedName>
</protein>
<dbReference type="EMBL" id="UZAK01002853">
    <property type="protein sequence ID" value="VDO76990.1"/>
    <property type="molecule type" value="Genomic_DNA"/>
</dbReference>
<evidence type="ECO:0000313" key="2">
    <source>
        <dbReference type="EMBL" id="VDO76990.1"/>
    </source>
</evidence>
<keyword evidence="3" id="KW-1185">Reference proteome</keyword>
<accession>A0A183JJB4</accession>
<reference evidence="2 3" key="2">
    <citation type="submission" date="2018-11" db="EMBL/GenBank/DDBJ databases">
        <authorList>
            <consortium name="Pathogen Informatics"/>
        </authorList>
    </citation>
    <scope>NUCLEOTIDE SEQUENCE [LARGE SCALE GENOMIC DNA]</scope>
    <source>
        <strain evidence="2">Dakar</strain>
        <strain evidence="3">Dakar, Senegal</strain>
    </source>
</reference>
<name>A0A183JJB4_9TREM</name>
<proteinExistence type="predicted"/>
<dbReference type="AlphaFoldDB" id="A0A183JJB4"/>
<keyword evidence="1" id="KW-0472">Membrane</keyword>